<feature type="non-terminal residue" evidence="2">
    <location>
        <position position="1"/>
    </location>
</feature>
<keyword evidence="1" id="KW-1133">Transmembrane helix</keyword>
<keyword evidence="1" id="KW-0472">Membrane</keyword>
<feature type="transmembrane region" description="Helical" evidence="1">
    <location>
        <begin position="69"/>
        <end position="88"/>
    </location>
</feature>
<evidence type="ECO:0000256" key="1">
    <source>
        <dbReference type="SAM" id="Phobius"/>
    </source>
</evidence>
<feature type="transmembrane region" description="Helical" evidence="1">
    <location>
        <begin position="12"/>
        <end position="32"/>
    </location>
</feature>
<comment type="caution">
    <text evidence="2">The sequence shown here is derived from an EMBL/GenBank/DDBJ whole genome shotgun (WGS) entry which is preliminary data.</text>
</comment>
<dbReference type="AlphaFoldDB" id="A0A2M7BUM0"/>
<evidence type="ECO:0000313" key="2">
    <source>
        <dbReference type="EMBL" id="PIV10267.1"/>
    </source>
</evidence>
<protein>
    <submittedName>
        <fullName evidence="2">Uncharacterized protein</fullName>
    </submittedName>
</protein>
<sequence length="436" mass="48016">KGDEYWKIASALFLSIIFTLIAAFVFGALAVLLLIRVVIIWFLLILAPIAWFFWILPATRHLFNQWWNAFIKWVMFAPAAIFFIWLSVNSWLKFIQGEAEAPGGKIAQGMKEVITSEVLESKILPQVMAPGNFVQFIIACGMLLGSLIVAQKMGVYGASGAMGIAKSLGKGTAKWTGKFGKRALMKMAPPPRETPDKKLKRGWVQRGLAKIAKIPLAGKLAVPALRGLEQSRAVVNQEKENIKGWSSGNLVNTFDRVPAEKKVARMLQLYENDDLDKLSEKQREEGLKLAQRYGQESKPAKALPSLAEKIGKDIQGVINSIKPDQATKIVPGQLEDERVQKAVTEAFRTGHWTSAHLGKIGSESPALRTKIQKRIMTEANIKTFPEPIRGYLGTDLGKSLYGLETGPTIEIVSPVGAGGRKISEETLAEAKEALKK</sequence>
<dbReference type="Proteomes" id="UP000229894">
    <property type="component" value="Unassembled WGS sequence"/>
</dbReference>
<keyword evidence="1" id="KW-0812">Transmembrane</keyword>
<feature type="transmembrane region" description="Helical" evidence="1">
    <location>
        <begin position="38"/>
        <end position="57"/>
    </location>
</feature>
<accession>A0A2M7BUM0</accession>
<name>A0A2M7BUM0_9BACT</name>
<proteinExistence type="predicted"/>
<gene>
    <name evidence="2" type="ORF">COS49_01380</name>
</gene>
<evidence type="ECO:0000313" key="3">
    <source>
        <dbReference type="Proteomes" id="UP000229894"/>
    </source>
</evidence>
<dbReference type="EMBL" id="PEUX01000031">
    <property type="protein sequence ID" value="PIV10267.1"/>
    <property type="molecule type" value="Genomic_DNA"/>
</dbReference>
<reference evidence="3" key="1">
    <citation type="submission" date="2017-09" db="EMBL/GenBank/DDBJ databases">
        <title>Depth-based differentiation of microbial function through sediment-hosted aquifers and enrichment of novel symbionts in the deep terrestrial subsurface.</title>
        <authorList>
            <person name="Probst A.J."/>
            <person name="Ladd B."/>
            <person name="Jarett J.K."/>
            <person name="Geller-Mcgrath D.E."/>
            <person name="Sieber C.M.K."/>
            <person name="Emerson J.B."/>
            <person name="Anantharaman K."/>
            <person name="Thomas B.C."/>
            <person name="Malmstrom R."/>
            <person name="Stieglmeier M."/>
            <person name="Klingl A."/>
            <person name="Woyke T."/>
            <person name="Ryan C.M."/>
            <person name="Banfield J.F."/>
        </authorList>
    </citation>
    <scope>NUCLEOTIDE SEQUENCE [LARGE SCALE GENOMIC DNA]</scope>
</reference>
<feature type="transmembrane region" description="Helical" evidence="1">
    <location>
        <begin position="133"/>
        <end position="150"/>
    </location>
</feature>
<organism evidence="2 3">
    <name type="scientific">Candidatus Portnoybacteria bacterium CG03_land_8_20_14_0_80_41_10</name>
    <dbReference type="NCBI Taxonomy" id="1974808"/>
    <lineage>
        <taxon>Bacteria</taxon>
        <taxon>Candidatus Portnoyibacteriota</taxon>
    </lineage>
</organism>